<organism evidence="2">
    <name type="scientific">Salix viminalis</name>
    <name type="common">Common osier</name>
    <name type="synonym">Basket willow</name>
    <dbReference type="NCBI Taxonomy" id="40686"/>
    <lineage>
        <taxon>Eukaryota</taxon>
        <taxon>Viridiplantae</taxon>
        <taxon>Streptophyta</taxon>
        <taxon>Embryophyta</taxon>
        <taxon>Tracheophyta</taxon>
        <taxon>Spermatophyta</taxon>
        <taxon>Magnoliopsida</taxon>
        <taxon>eudicotyledons</taxon>
        <taxon>Gunneridae</taxon>
        <taxon>Pentapetalae</taxon>
        <taxon>rosids</taxon>
        <taxon>fabids</taxon>
        <taxon>Malpighiales</taxon>
        <taxon>Salicaceae</taxon>
        <taxon>Saliceae</taxon>
        <taxon>Salix</taxon>
    </lineage>
</organism>
<gene>
    <name evidence="2" type="ORF">SVIM_LOCUS18176</name>
</gene>
<evidence type="ECO:0000256" key="1">
    <source>
        <dbReference type="SAM" id="Phobius"/>
    </source>
</evidence>
<keyword evidence="1" id="KW-1133">Transmembrane helix</keyword>
<name>A0A6N2K335_SALVM</name>
<keyword evidence="1" id="KW-0812">Transmembrane</keyword>
<evidence type="ECO:0000313" key="2">
    <source>
        <dbReference type="EMBL" id="VFU21922.1"/>
    </source>
</evidence>
<feature type="transmembrane region" description="Helical" evidence="1">
    <location>
        <begin position="12"/>
        <end position="33"/>
    </location>
</feature>
<keyword evidence="1" id="KW-0472">Membrane</keyword>
<accession>A0A6N2K335</accession>
<proteinExistence type="predicted"/>
<feature type="transmembrane region" description="Helical" evidence="1">
    <location>
        <begin position="53"/>
        <end position="73"/>
    </location>
</feature>
<feature type="transmembrane region" description="Helical" evidence="1">
    <location>
        <begin position="85"/>
        <end position="103"/>
    </location>
</feature>
<sequence length="107" mass="12339">MANRGHRHTLLSLMLVVDLIFCFSLQTTILFLQCSPPPRLLSIFLSFSLLDCQYYYCCFFKLLYIFSSGLSLISSSRGIEWPTKLFLLNPCLLSSLSFMRILITLEL</sequence>
<dbReference type="AlphaFoldDB" id="A0A6N2K335"/>
<reference evidence="2" key="1">
    <citation type="submission" date="2019-03" db="EMBL/GenBank/DDBJ databases">
        <authorList>
            <person name="Mank J."/>
            <person name="Almeida P."/>
        </authorList>
    </citation>
    <scope>NUCLEOTIDE SEQUENCE</scope>
    <source>
        <strain evidence="2">78183</strain>
    </source>
</reference>
<protein>
    <submittedName>
        <fullName evidence="2">Uncharacterized protein</fullName>
    </submittedName>
</protein>
<dbReference type="EMBL" id="CAADRP010000025">
    <property type="protein sequence ID" value="VFU21922.1"/>
    <property type="molecule type" value="Genomic_DNA"/>
</dbReference>